<gene>
    <name evidence="2" type="ORF">Pdsh_04895</name>
    <name evidence="1" type="ORF">Pyrde_1703</name>
</gene>
<dbReference type="EMBL" id="CP013011">
    <property type="protein sequence ID" value="ALL01746.1"/>
    <property type="molecule type" value="Genomic_DNA"/>
</dbReference>
<dbReference type="InterPro" id="IPR002481">
    <property type="entry name" value="FUR"/>
</dbReference>
<protein>
    <submittedName>
        <fullName evidence="1">Uncharacterized protein</fullName>
    </submittedName>
</protein>
<dbReference type="STRING" id="1273541.Pyrde_1703"/>
<dbReference type="InterPro" id="IPR036388">
    <property type="entry name" value="WH-like_DNA-bd_sf"/>
</dbReference>
<dbReference type="RefSeq" id="WP_055409942.1">
    <property type="nucleotide sequence ID" value="NZ_CP013011.1"/>
</dbReference>
<dbReference type="GeneID" id="26100043"/>
<dbReference type="GO" id="GO:0003700">
    <property type="term" value="F:DNA-binding transcription factor activity"/>
    <property type="evidence" value="ECO:0007669"/>
    <property type="project" value="InterPro"/>
</dbReference>
<reference evidence="1 3" key="1">
    <citation type="submission" date="2015-10" db="EMBL/GenBank/DDBJ databases">
        <title>Complete genome sequence of hyperthermophilic archaeon Pyrodictium delaneyi Su06.</title>
        <authorList>
            <person name="Jung J.-H."/>
            <person name="Lin J."/>
            <person name="Holden J.F."/>
            <person name="Park C.-S."/>
        </authorList>
    </citation>
    <scope>NUCLEOTIDE SEQUENCE [LARGE SCALE GENOMIC DNA]</scope>
    <source>
        <strain evidence="1 3">Su06</strain>
    </source>
</reference>
<name>A0A0P0N4C5_9CREN</name>
<dbReference type="EMBL" id="NCQP01000002">
    <property type="protein sequence ID" value="OWJ55033.1"/>
    <property type="molecule type" value="Genomic_DNA"/>
</dbReference>
<reference evidence="2 4" key="2">
    <citation type="submission" date="2017-05" db="EMBL/GenBank/DDBJ databases">
        <title>The draft genome of the hyperthermophilic archaeon 'Pyrodictium delaneyi strain Hulk', an iron and nitrate reducer, reveals the capacity for sulfate reduction.</title>
        <authorList>
            <person name="Demey L.M."/>
            <person name="Miller C."/>
            <person name="Manzella M."/>
            <person name="Reguera G."/>
            <person name="Kashefi K."/>
        </authorList>
    </citation>
    <scope>NUCLEOTIDE SEQUENCE [LARGE SCALE GENOMIC DNA]</scope>
    <source>
        <strain evidence="2 4">Hulk</strain>
    </source>
</reference>
<evidence type="ECO:0000313" key="1">
    <source>
        <dbReference type="EMBL" id="ALL01746.1"/>
    </source>
</evidence>
<dbReference type="OrthoDB" id="40588at2157"/>
<dbReference type="Proteomes" id="UP000196694">
    <property type="component" value="Unassembled WGS sequence"/>
</dbReference>
<evidence type="ECO:0000313" key="2">
    <source>
        <dbReference type="EMBL" id="OWJ55033.1"/>
    </source>
</evidence>
<evidence type="ECO:0000313" key="4">
    <source>
        <dbReference type="Proteomes" id="UP000196694"/>
    </source>
</evidence>
<dbReference type="InterPro" id="IPR036390">
    <property type="entry name" value="WH_DNA-bd_sf"/>
</dbReference>
<organism evidence="1 3">
    <name type="scientific">Pyrodictium delaneyi</name>
    <dbReference type="NCBI Taxonomy" id="1273541"/>
    <lineage>
        <taxon>Archaea</taxon>
        <taxon>Thermoproteota</taxon>
        <taxon>Thermoprotei</taxon>
        <taxon>Desulfurococcales</taxon>
        <taxon>Pyrodictiaceae</taxon>
        <taxon>Pyrodictium</taxon>
    </lineage>
</organism>
<keyword evidence="4" id="KW-1185">Reference proteome</keyword>
<sequence>MSENLEKAILEILSKSKNGLTFDEIYNALLEHDSNVKKETIRETLAGLVRRGIIIREPDYERKKMVFRIAKKC</sequence>
<dbReference type="KEGG" id="pdl:Pyrde_1703"/>
<dbReference type="Gene3D" id="1.10.10.10">
    <property type="entry name" value="Winged helix-like DNA-binding domain superfamily/Winged helix DNA-binding domain"/>
    <property type="match status" value="1"/>
</dbReference>
<dbReference type="Proteomes" id="UP000058613">
    <property type="component" value="Chromosome"/>
</dbReference>
<dbReference type="SUPFAM" id="SSF46785">
    <property type="entry name" value="Winged helix' DNA-binding domain"/>
    <property type="match status" value="1"/>
</dbReference>
<accession>A0A0P0N4C5</accession>
<evidence type="ECO:0000313" key="3">
    <source>
        <dbReference type="Proteomes" id="UP000058613"/>
    </source>
</evidence>
<proteinExistence type="predicted"/>
<dbReference type="AlphaFoldDB" id="A0A0P0N4C5"/>
<dbReference type="Pfam" id="PF01475">
    <property type="entry name" value="FUR"/>
    <property type="match status" value="1"/>
</dbReference>